<dbReference type="Gene3D" id="1.20.120.1640">
    <property type="match status" value="1"/>
</dbReference>
<name>A0A386PMW4_9SPIR</name>
<proteinExistence type="predicted"/>
<geneLocation type="plasmid" evidence="3 4">
    <name>lp129</name>
</geneLocation>
<dbReference type="OrthoDB" id="352732at2"/>
<dbReference type="AlphaFoldDB" id="A0A386PMW4"/>
<keyword evidence="2" id="KW-0732">Signal</keyword>
<dbReference type="InterPro" id="IPR054523">
    <property type="entry name" value="CRASP-2-like"/>
</dbReference>
<reference evidence="3 4" key="1">
    <citation type="journal article" date="2018" name="Infect. Genet. Evol.">
        <title>Genome-wide analysis of Borrelia turcica and 'Candidatus Borrelia tachyglossi' shows relapsing fever-like genomes with unique genomic links to Lyme disease Borrelia.</title>
        <authorList>
            <person name="Gofton A.W."/>
            <person name="Margos G."/>
            <person name="Fingerle V."/>
            <person name="Hepner S."/>
            <person name="Loh S.M."/>
            <person name="Ryan U."/>
            <person name="Irwin P."/>
            <person name="Oskam C.L."/>
        </authorList>
    </citation>
    <scope>NUCLEOTIDE SEQUENCE [LARGE SCALE GENOMIC DNA]</scope>
    <source>
        <strain evidence="3 4">IST7</strain>
        <plasmid evidence="3">lp129</plasmid>
    </source>
</reference>
<evidence type="ECO:0000256" key="1">
    <source>
        <dbReference type="SAM" id="MobiDB-lite"/>
    </source>
</evidence>
<sequence length="326" mass="35642">MNKINMYTLLLLVSMFVVSCSLLKDSDTEGDVPEVSQVGGDVAKSRDNIEESIDNIKQSMDNIETQGTVQGDEDNNQERDDIQSEASDVDGVGKQVIKLSEEDNSKLKDFVKSTRGYENKLTFIYNVYIAASNNIRTYAVCKDDDTASWCPGWKVQWQSAITKLENKGELVKKFSELEEMIKSYTPKGLTDAISKLNTALEKATATATEKPSTAREAAEAYRSAIKDAIMAYIDSFTSLTSSFSSNKFVAAAKKLAEATKNFADMQNGLYALDAIVYAVSGMVSEGGDISKARKAIQLTGKDKTSEGKALLEAIDALNSVYKVVKP</sequence>
<organism evidence="3 4">
    <name type="scientific">Borrelia turcica IST7</name>
    <dbReference type="NCBI Taxonomy" id="1104446"/>
    <lineage>
        <taxon>Bacteria</taxon>
        <taxon>Pseudomonadati</taxon>
        <taxon>Spirochaetota</taxon>
        <taxon>Spirochaetia</taxon>
        <taxon>Spirochaetales</taxon>
        <taxon>Borreliaceae</taxon>
        <taxon>Borrelia</taxon>
    </lineage>
</organism>
<keyword evidence="4" id="KW-1185">Reference proteome</keyword>
<dbReference type="EMBL" id="CP028885">
    <property type="protein sequence ID" value="AYE36884.1"/>
    <property type="molecule type" value="Genomic_DNA"/>
</dbReference>
<dbReference type="Proteomes" id="UP000275571">
    <property type="component" value="Plasmid lp129"/>
</dbReference>
<feature type="region of interest" description="Disordered" evidence="1">
    <location>
        <begin position="67"/>
        <end position="89"/>
    </location>
</feature>
<gene>
    <name evidence="3" type="ORF">DB313_05135</name>
</gene>
<keyword evidence="3" id="KW-0614">Plasmid</keyword>
<dbReference type="Pfam" id="PF22487">
    <property type="entry name" value="CRASP-2"/>
    <property type="match status" value="1"/>
</dbReference>
<evidence type="ECO:0000313" key="3">
    <source>
        <dbReference type="EMBL" id="AYE36884.1"/>
    </source>
</evidence>
<dbReference type="KEGG" id="btur:DB313_05135"/>
<evidence type="ECO:0008006" key="5">
    <source>
        <dbReference type="Google" id="ProtNLM"/>
    </source>
</evidence>
<protein>
    <recommendedName>
        <fullName evidence="5">Lipoprotein</fullName>
    </recommendedName>
</protein>
<feature type="signal peptide" evidence="2">
    <location>
        <begin position="1"/>
        <end position="23"/>
    </location>
</feature>
<accession>A0A386PMW4</accession>
<evidence type="ECO:0000256" key="2">
    <source>
        <dbReference type="SAM" id="SignalP"/>
    </source>
</evidence>
<evidence type="ECO:0000313" key="4">
    <source>
        <dbReference type="Proteomes" id="UP000275571"/>
    </source>
</evidence>
<dbReference type="PROSITE" id="PS51257">
    <property type="entry name" value="PROKAR_LIPOPROTEIN"/>
    <property type="match status" value="1"/>
</dbReference>
<dbReference type="RefSeq" id="WP_120104804.1">
    <property type="nucleotide sequence ID" value="NZ_CP028885.1"/>
</dbReference>
<feature type="chain" id="PRO_5017378205" description="Lipoprotein" evidence="2">
    <location>
        <begin position="24"/>
        <end position="326"/>
    </location>
</feature>